<comment type="caution">
    <text evidence="1">The sequence shown here is derived from an EMBL/GenBank/DDBJ whole genome shotgun (WGS) entry which is preliminary data.</text>
</comment>
<name>A0AC61QI41_9BACT</name>
<gene>
    <name evidence="1" type="ORF">E0946_06105</name>
</gene>
<evidence type="ECO:0000313" key="1">
    <source>
        <dbReference type="EMBL" id="TDF72640.1"/>
    </source>
</evidence>
<dbReference type="Proteomes" id="UP000294588">
    <property type="component" value="Unassembled WGS sequence"/>
</dbReference>
<accession>A0AC61QI41</accession>
<keyword evidence="1" id="KW-0687">Ribonucleoprotein</keyword>
<proteinExistence type="predicted"/>
<evidence type="ECO:0000313" key="2">
    <source>
        <dbReference type="Proteomes" id="UP000294588"/>
    </source>
</evidence>
<dbReference type="EMBL" id="SMOG01000022">
    <property type="protein sequence ID" value="TDF72640.1"/>
    <property type="molecule type" value="Genomic_DNA"/>
</dbReference>
<protein>
    <submittedName>
        <fullName evidence="1">50S ribosomal protein L15</fullName>
    </submittedName>
</protein>
<keyword evidence="1" id="KW-0689">Ribosomal protein</keyword>
<reference evidence="1" key="1">
    <citation type="submission" date="2019-03" db="EMBL/GenBank/DDBJ databases">
        <title>Candidatus Syntrophosphaera thermopropionivorans: a novel player in syntrophic propionate oxidation during anaerobic digestion.</title>
        <authorList>
            <person name="Dyksma S."/>
        </authorList>
    </citation>
    <scope>NUCLEOTIDE SEQUENCE</scope>
    <source>
        <strain evidence="1">W5</strain>
    </source>
</reference>
<keyword evidence="2" id="KW-1185">Reference proteome</keyword>
<organism evidence="1 2">
    <name type="scientific">Candidatus Syntrophosphaera thermopropionivorans</name>
    <dbReference type="NCBI Taxonomy" id="2593015"/>
    <lineage>
        <taxon>Bacteria</taxon>
        <taxon>Pseudomonadati</taxon>
        <taxon>Candidatus Cloacimonadota</taxon>
        <taxon>Candidatus Cloacimonadia</taxon>
        <taxon>Candidatus Cloacimonadales</taxon>
        <taxon>Candidatus Cloacimonadaceae</taxon>
        <taxon>Candidatus Syntrophosphaera</taxon>
    </lineage>
</organism>
<sequence length="151" mass="16592">MLTLSNLEKPQGKKAKKRLGKGQGSGAGHQAGRGNKGHKARAGGKIPAYFEGGQMPINRRLPKRGFKNVFHKNYRVLNLSKLQDIEETDFDIIKLEMLGLIPVKGKKGKYPVKVLASTTEEFTKTVHIRANAFSKKAKQLIEANGGKAEVI</sequence>